<gene>
    <name evidence="1" type="ORF">HYZ11_11455</name>
</gene>
<accession>A0A932HZL7</accession>
<comment type="caution">
    <text evidence="1">The sequence shown here is derived from an EMBL/GenBank/DDBJ whole genome shotgun (WGS) entry which is preliminary data.</text>
</comment>
<dbReference type="AlphaFoldDB" id="A0A932HZL7"/>
<protein>
    <submittedName>
        <fullName evidence="1">Uncharacterized protein</fullName>
    </submittedName>
</protein>
<dbReference type="Proteomes" id="UP000782312">
    <property type="component" value="Unassembled WGS sequence"/>
</dbReference>
<reference evidence="1" key="1">
    <citation type="submission" date="2020-07" db="EMBL/GenBank/DDBJ databases">
        <title>Huge and variable diversity of episymbiotic CPR bacteria and DPANN archaea in groundwater ecosystems.</title>
        <authorList>
            <person name="He C.Y."/>
            <person name="Keren R."/>
            <person name="Whittaker M."/>
            <person name="Farag I.F."/>
            <person name="Doudna J."/>
            <person name="Cate J.H.D."/>
            <person name="Banfield J.F."/>
        </authorList>
    </citation>
    <scope>NUCLEOTIDE SEQUENCE</scope>
    <source>
        <strain evidence="1">NC_groundwater_763_Ag_S-0.2um_68_21</strain>
    </source>
</reference>
<proteinExistence type="predicted"/>
<evidence type="ECO:0000313" key="1">
    <source>
        <dbReference type="EMBL" id="MBI3128212.1"/>
    </source>
</evidence>
<sequence length="142" mass="16214">MRSNPFSESVKRNFRYLMDEYGFRVTSEGYSPRTMGNSALVLESARVGVEIVLDRGRVIIALGPRAQPKGTWYEFTEAVRHFAPEIGEDYFRPHDDPDQRARVEAQVARLAGLMRCYCGPMLRGDFSMWERTRKSTAAAWSG</sequence>
<evidence type="ECO:0000313" key="2">
    <source>
        <dbReference type="Proteomes" id="UP000782312"/>
    </source>
</evidence>
<name>A0A932HZL7_UNCTE</name>
<dbReference type="EMBL" id="JACPUR010000024">
    <property type="protein sequence ID" value="MBI3128212.1"/>
    <property type="molecule type" value="Genomic_DNA"/>
</dbReference>
<organism evidence="1 2">
    <name type="scientific">Tectimicrobiota bacterium</name>
    <dbReference type="NCBI Taxonomy" id="2528274"/>
    <lineage>
        <taxon>Bacteria</taxon>
        <taxon>Pseudomonadati</taxon>
        <taxon>Nitrospinota/Tectimicrobiota group</taxon>
        <taxon>Candidatus Tectimicrobiota</taxon>
    </lineage>
</organism>